<dbReference type="SUPFAM" id="SSF117281">
    <property type="entry name" value="Kelch motif"/>
    <property type="match status" value="1"/>
</dbReference>
<dbReference type="InterPro" id="IPR056734">
    <property type="entry name" value="NANM"/>
</dbReference>
<name>A0A7K1SLE7_9BACT</name>
<dbReference type="RefSeq" id="WP_317165995.1">
    <property type="nucleotide sequence ID" value="NZ_WPIN01000016.1"/>
</dbReference>
<proteinExistence type="predicted"/>
<reference evidence="1 2" key="1">
    <citation type="submission" date="2019-12" db="EMBL/GenBank/DDBJ databases">
        <title>Spirosoma sp. HMF4905 genome sequencing and assembly.</title>
        <authorList>
            <person name="Kang H."/>
            <person name="Cha I."/>
            <person name="Kim H."/>
            <person name="Joh K."/>
        </authorList>
    </citation>
    <scope>NUCLEOTIDE SEQUENCE [LARGE SCALE GENOMIC DNA]</scope>
    <source>
        <strain evidence="1 2">HMF4905</strain>
    </source>
</reference>
<dbReference type="Gene3D" id="2.120.10.80">
    <property type="entry name" value="Kelch-type beta propeller"/>
    <property type="match status" value="1"/>
</dbReference>
<accession>A0A7K1SLE7</accession>
<dbReference type="PANTHER" id="PTHR45632">
    <property type="entry name" value="LD33804P"/>
    <property type="match status" value="1"/>
</dbReference>
<evidence type="ECO:0000313" key="1">
    <source>
        <dbReference type="EMBL" id="MVM34588.1"/>
    </source>
</evidence>
<dbReference type="InterPro" id="IPR015915">
    <property type="entry name" value="Kelch-typ_b-propeller"/>
</dbReference>
<dbReference type="AlphaFoldDB" id="A0A7K1SLE7"/>
<comment type="caution">
    <text evidence="1">The sequence shown here is derived from an EMBL/GenBank/DDBJ whole genome shotgun (WGS) entry which is preliminary data.</text>
</comment>
<keyword evidence="2" id="KW-1185">Reference proteome</keyword>
<sequence length="268" mass="29555">MGTGSSQYNLLNDFWAYDQIKNAWVEKASFPGPARWGGVGFAIGDKGYIGLGMDAYGNRLNDFYEYSLITNQWRRIADFGGTARLSAISFTIGAKGYVGLGDDLHNAKDLWAYDPDTDSWQKMTTYTGPVRVGAVAIVIGTLAYIGTGSNQGENLNDWWAYDPISDLWLRKHDLTTDQSYLKGRDGVGFAINGKGYVCLSNNTDKSVWEYDPVTDLWSTRGVFEGSYRANSFGFSLGTKGYITMGGTPSGSLYNDLFEFDPSIPQDIP</sequence>
<gene>
    <name evidence="1" type="ORF">GO755_31455</name>
</gene>
<dbReference type="Proteomes" id="UP000436006">
    <property type="component" value="Unassembled WGS sequence"/>
</dbReference>
<dbReference type="EMBL" id="WPIN01000016">
    <property type="protein sequence ID" value="MVM34588.1"/>
    <property type="molecule type" value="Genomic_DNA"/>
</dbReference>
<protein>
    <submittedName>
        <fullName evidence="1">Galactose oxidase</fullName>
    </submittedName>
</protein>
<dbReference type="Pfam" id="PF24996">
    <property type="entry name" value="NANM"/>
    <property type="match status" value="1"/>
</dbReference>
<evidence type="ECO:0000313" key="2">
    <source>
        <dbReference type="Proteomes" id="UP000436006"/>
    </source>
</evidence>
<organism evidence="1 2">
    <name type="scientific">Spirosoma arboris</name>
    <dbReference type="NCBI Taxonomy" id="2682092"/>
    <lineage>
        <taxon>Bacteria</taxon>
        <taxon>Pseudomonadati</taxon>
        <taxon>Bacteroidota</taxon>
        <taxon>Cytophagia</taxon>
        <taxon>Cytophagales</taxon>
        <taxon>Cytophagaceae</taxon>
        <taxon>Spirosoma</taxon>
    </lineage>
</organism>